<gene>
    <name evidence="4" type="ORF">A606_00080</name>
</gene>
<feature type="region of interest" description="Disordered" evidence="1">
    <location>
        <begin position="122"/>
        <end position="170"/>
    </location>
</feature>
<sequence>MTDDRRQVRTTLTSIDPRSAARIGAAVGACLFMAWMVAAVLLYVLLGATGVWGRVNSLAGDLLGSDGMSAGMFFGIAAVIGVLEVGVTVLSVPLAAVLYNAVAGYVGGLRISLGEGTVVEDADGGSGTSDAVDAVAESTAPETPAPVSGAGAAGWGVPSGKSTGGAHRAR</sequence>
<evidence type="ECO:0000313" key="4">
    <source>
        <dbReference type="EMBL" id="AGP29674.1"/>
    </source>
</evidence>
<protein>
    <recommendedName>
        <fullName evidence="3">DUF3566 domain-containing protein</fullName>
    </recommendedName>
</protein>
<evidence type="ECO:0000259" key="3">
    <source>
        <dbReference type="Pfam" id="PF12089"/>
    </source>
</evidence>
<keyword evidence="2" id="KW-0472">Membrane</keyword>
<keyword evidence="2" id="KW-1133">Transmembrane helix</keyword>
<accession>S4XB36</accession>
<dbReference type="Proteomes" id="UP000014809">
    <property type="component" value="Chromosome"/>
</dbReference>
<evidence type="ECO:0000313" key="5">
    <source>
        <dbReference type="Proteomes" id="UP000014809"/>
    </source>
</evidence>
<dbReference type="RefSeq" id="WP_020440039.1">
    <property type="nucleotide sequence ID" value="NC_021663.1"/>
</dbReference>
<feature type="transmembrane region" description="Helical" evidence="2">
    <location>
        <begin position="72"/>
        <end position="102"/>
    </location>
</feature>
<dbReference type="STRING" id="1200352.A606_00080"/>
<dbReference type="PATRIC" id="fig|1200352.3.peg.16"/>
<dbReference type="Pfam" id="PF12089">
    <property type="entry name" value="DUF3566"/>
    <property type="match status" value="1"/>
</dbReference>
<evidence type="ECO:0000256" key="2">
    <source>
        <dbReference type="SAM" id="Phobius"/>
    </source>
</evidence>
<evidence type="ECO:0000256" key="1">
    <source>
        <dbReference type="SAM" id="MobiDB-lite"/>
    </source>
</evidence>
<reference evidence="4 5" key="1">
    <citation type="submission" date="2012-06" db="EMBL/GenBank/DDBJ databases">
        <title>Complete genome sequence of Corynebacterium terpenotabidum Y-11 (=DSM 44721).</title>
        <authorList>
            <person name="Ruckert C."/>
            <person name="Albersmeier A."/>
            <person name="Al-Dilaimi A."/>
            <person name="Szczepanowski R."/>
            <person name="Kalinowski J."/>
        </authorList>
    </citation>
    <scope>NUCLEOTIDE SEQUENCE [LARGE SCALE GENOMIC DNA]</scope>
    <source>
        <strain evidence="4 5">Y-11</strain>
    </source>
</reference>
<dbReference type="InterPro" id="IPR021949">
    <property type="entry name" value="DUF3566_TM"/>
</dbReference>
<keyword evidence="5" id="KW-1185">Reference proteome</keyword>
<feature type="transmembrane region" description="Helical" evidence="2">
    <location>
        <begin position="21"/>
        <end position="52"/>
    </location>
</feature>
<organism evidence="4 5">
    <name type="scientific">Corynebacterium terpenotabidum Y-11</name>
    <dbReference type="NCBI Taxonomy" id="1200352"/>
    <lineage>
        <taxon>Bacteria</taxon>
        <taxon>Bacillati</taxon>
        <taxon>Actinomycetota</taxon>
        <taxon>Actinomycetes</taxon>
        <taxon>Mycobacteriales</taxon>
        <taxon>Corynebacteriaceae</taxon>
        <taxon>Corynebacterium</taxon>
    </lineage>
</organism>
<dbReference type="HOGENOM" id="CLU_1568112_0_0_11"/>
<dbReference type="EMBL" id="CP003696">
    <property type="protein sequence ID" value="AGP29674.1"/>
    <property type="molecule type" value="Genomic_DNA"/>
</dbReference>
<dbReference type="KEGG" id="cter:A606_00080"/>
<dbReference type="OrthoDB" id="3240216at2"/>
<feature type="domain" description="DUF3566" evidence="3">
    <location>
        <begin position="6"/>
        <end position="115"/>
    </location>
</feature>
<dbReference type="AlphaFoldDB" id="S4XB36"/>
<name>S4XB36_9CORY</name>
<dbReference type="eggNOG" id="ENOG5030HSW">
    <property type="taxonomic scope" value="Bacteria"/>
</dbReference>
<keyword evidence="2" id="KW-0812">Transmembrane</keyword>
<proteinExistence type="predicted"/>